<feature type="compositionally biased region" description="Polar residues" evidence="1">
    <location>
        <begin position="48"/>
        <end position="74"/>
    </location>
</feature>
<feature type="region of interest" description="Disordered" evidence="1">
    <location>
        <begin position="1"/>
        <end position="168"/>
    </location>
</feature>
<feature type="compositionally biased region" description="Polar residues" evidence="1">
    <location>
        <begin position="102"/>
        <end position="111"/>
    </location>
</feature>
<name>A0ABQ0LAE6_MYCCL</name>
<gene>
    <name evidence="2" type="ORF">MCHLO_05531</name>
</gene>
<evidence type="ECO:0000313" key="3">
    <source>
        <dbReference type="Proteomes" id="UP000815677"/>
    </source>
</evidence>
<feature type="compositionally biased region" description="Basic and acidic residues" evidence="1">
    <location>
        <begin position="144"/>
        <end position="155"/>
    </location>
</feature>
<sequence length="485" mass="51486">MAAPSQSASPRNPLAASPATAKRVRGSDGISGSESPFSEISSVIPARNQRSVPSAGKNGTSSSGVAISRTTDVSGYSKAVDDVASSEGTRRLSGRGRERLHPSSTPAQTYLSLPIPTTPRMSRGEDEDGEEAWSRVGEGPRMTLLREDSSGDGCKRTKRHRTTRSAHDVDEQRYAGVARRHLLPLRSRVTDHRGCLAYRKRASASITHPLLYPGRQYRLANIPPHGLATPATSPLDTGSTFQKPAHSAARVASTSCPASASMFAYDAYVCHAAEGTSAQYSAHPQACCSALKGGHVPSLRKTALRRVPPSVVKGIVRGCDHRWPLRLAPVAARDQYCFNECSALAYALLRPSIPSQSRSSMLPWSGEARGWLRVGTRHWEFVALIHPNLPTSLETTSKSKFTMSATNPAAKNAELAAGDHKRPLSVGQKVAVLGGSGTAIASGSAIGVATQAQAVVADKKLQEQIAAAAEEQAVIAEEVKQASQH</sequence>
<evidence type="ECO:0000256" key="1">
    <source>
        <dbReference type="SAM" id="MobiDB-lite"/>
    </source>
</evidence>
<protein>
    <submittedName>
        <fullName evidence="2">Uncharacterized protein</fullName>
    </submittedName>
</protein>
<keyword evidence="3" id="KW-1185">Reference proteome</keyword>
<organism evidence="2 3">
    <name type="scientific">Mycena chlorophos</name>
    <name type="common">Agaric fungus</name>
    <name type="synonym">Agaricus chlorophos</name>
    <dbReference type="NCBI Taxonomy" id="658473"/>
    <lineage>
        <taxon>Eukaryota</taxon>
        <taxon>Fungi</taxon>
        <taxon>Dikarya</taxon>
        <taxon>Basidiomycota</taxon>
        <taxon>Agaricomycotina</taxon>
        <taxon>Agaricomycetes</taxon>
        <taxon>Agaricomycetidae</taxon>
        <taxon>Agaricales</taxon>
        <taxon>Marasmiineae</taxon>
        <taxon>Mycenaceae</taxon>
        <taxon>Mycena</taxon>
    </lineage>
</organism>
<dbReference type="Proteomes" id="UP000815677">
    <property type="component" value="Unassembled WGS sequence"/>
</dbReference>
<reference evidence="2" key="1">
    <citation type="submission" date="2014-09" db="EMBL/GenBank/DDBJ databases">
        <title>Genome sequence of the luminous mushroom Mycena chlorophos for searching fungal bioluminescence genes.</title>
        <authorList>
            <person name="Tanaka Y."/>
            <person name="Kasuga D."/>
            <person name="Oba Y."/>
            <person name="Hase S."/>
            <person name="Sato K."/>
            <person name="Oba Y."/>
            <person name="Sakakibara Y."/>
        </authorList>
    </citation>
    <scope>NUCLEOTIDE SEQUENCE</scope>
</reference>
<feature type="compositionally biased region" description="Low complexity" evidence="1">
    <location>
        <begin position="30"/>
        <end position="42"/>
    </location>
</feature>
<feature type="compositionally biased region" description="Polar residues" evidence="1">
    <location>
        <begin position="1"/>
        <end position="10"/>
    </location>
</feature>
<proteinExistence type="predicted"/>
<evidence type="ECO:0000313" key="2">
    <source>
        <dbReference type="EMBL" id="GAT48098.1"/>
    </source>
</evidence>
<accession>A0ABQ0LAE6</accession>
<dbReference type="EMBL" id="DF844265">
    <property type="protein sequence ID" value="GAT48098.1"/>
    <property type="molecule type" value="Genomic_DNA"/>
</dbReference>